<name>A0A7V8NNL6_9BACT</name>
<evidence type="ECO:0000256" key="1">
    <source>
        <dbReference type="ARBA" id="ARBA00004370"/>
    </source>
</evidence>
<feature type="compositionally biased region" description="Basic and acidic residues" evidence="6">
    <location>
        <begin position="535"/>
        <end position="553"/>
    </location>
</feature>
<evidence type="ECO:0000313" key="10">
    <source>
        <dbReference type="Proteomes" id="UP000567293"/>
    </source>
</evidence>
<protein>
    <submittedName>
        <fullName evidence="9">BamA/TamA family outer membrane protein</fullName>
    </submittedName>
</protein>
<keyword evidence="2" id="KW-0812">Transmembrane</keyword>
<dbReference type="Proteomes" id="UP000567293">
    <property type="component" value="Unassembled WGS sequence"/>
</dbReference>
<feature type="domain" description="POTRA" evidence="8">
    <location>
        <begin position="566"/>
        <end position="640"/>
    </location>
</feature>
<gene>
    <name evidence="9" type="ORF">HRJ53_06620</name>
</gene>
<evidence type="ECO:0000256" key="7">
    <source>
        <dbReference type="SAM" id="SignalP"/>
    </source>
</evidence>
<feature type="region of interest" description="Disordered" evidence="6">
    <location>
        <begin position="519"/>
        <end position="553"/>
    </location>
</feature>
<dbReference type="PROSITE" id="PS51779">
    <property type="entry name" value="POTRA"/>
    <property type="match status" value="1"/>
</dbReference>
<feature type="chain" id="PRO_5031165292" evidence="7">
    <location>
        <begin position="27"/>
        <end position="1065"/>
    </location>
</feature>
<dbReference type="PANTHER" id="PTHR12815">
    <property type="entry name" value="SORTING AND ASSEMBLY MACHINERY SAMM50 PROTEIN FAMILY MEMBER"/>
    <property type="match status" value="1"/>
</dbReference>
<dbReference type="AlphaFoldDB" id="A0A7V8NNL6"/>
<evidence type="ECO:0000256" key="2">
    <source>
        <dbReference type="ARBA" id="ARBA00022692"/>
    </source>
</evidence>
<organism evidence="9 10">
    <name type="scientific">Candidatus Acidiferrum panamense</name>
    <dbReference type="NCBI Taxonomy" id="2741543"/>
    <lineage>
        <taxon>Bacteria</taxon>
        <taxon>Pseudomonadati</taxon>
        <taxon>Acidobacteriota</taxon>
        <taxon>Terriglobia</taxon>
        <taxon>Candidatus Acidiferrales</taxon>
        <taxon>Candidatus Acidiferrum</taxon>
    </lineage>
</organism>
<keyword evidence="4" id="KW-0472">Membrane</keyword>
<dbReference type="PANTHER" id="PTHR12815:SF47">
    <property type="entry name" value="TRANSLOCATION AND ASSEMBLY MODULE SUBUNIT TAMA"/>
    <property type="match status" value="1"/>
</dbReference>
<sequence length="1065" mass="117236">MSLRATNGIGGMIALALLTGALPAHAHPHARQAAASNEAGSRPVVVAVRIVREDGPVLVESPRGIPVETGTPLDRGKVAESLRALYRTGDYADLRAVLTPENEGVRLDFVVRENLFFNLVRLEGLEPPPSEATAVAAMQIGLGQTYRKEIVDEALERLRETLREEGLYRADVSAETVAHSETHQMDVIVRVKPGPRARVSGIQLTNDTTYRDPSLLSRFKIKPGQAITSARLQRGTGRVSKFLAKKGHLSARVTVRRGEFDVAKNAAAILLEVRQGPRVEVSVTGAKFSEGELKRLIPIYQEGAVDPDLLEEGKRNLRERLERQGYFDADVSYKIDMHEVQASAWQGTQETITYTVERGDKHKLVGIQISGNKYFDKELLKSRLQVFQGAFGSPGRFSRRLVDLDAQSMQSLYQANGFLDARVIPWVEDNYKGKEGDLFISFTVLEGKQTRVASLSIEGIKAFKEEELLGVIGSTPGQPYSDFGVSTDRDNILALYFNEGFPEATFSATEERVLPTAAEEEASVGAHHGSPPGPEKTEESRKEAKPSAEQADEVRLVYHIQEGPQTRVRRILISGYEHTRPGVIRREVRIKPQQPLRQGDVVDSQRRLYNLGIFNRVTIEPQNPTGTDTDKDIAVLVEEAKRYTLAYGGGFEVQRLASTTNPTEGQVQAAPRGILEISKLNLTGRADTLSFKLRGSTLQGRALLGYSAPNTFGNSKLSFQGTAFAEKTRDINTFTQSRYEGSVQLTDQVNARNTIFFRYAFRQVLVADLKIPPEEIPLFNQPTLVSEFGVTWVRDSRNNPADATKGSFNSADLDVSDTYLGSSASFLRFFYQNSTYHPIKRRFSFARSIRLGVLEPYRDTVSLSFPAPTTPPLPTVIPLPERFFAGGGTSLRGFVLNQAGPRDSISGFPVGGQALLVLNQEFRFPMRLPFLGTSLGGALFYDGGNVYSRLSRISFRTNLPAPTLALQNPSLPPSSTNVPMCVTNCSNELNYFSHTAGFGFRYKTPVGPIRIDLGYQLNRPLFIVPIPCPANAPTSGSNACVPGSLGQMSTRLSGFQIFFSLGSSF</sequence>
<dbReference type="EMBL" id="JACDQQ010000649">
    <property type="protein sequence ID" value="MBA0084649.1"/>
    <property type="molecule type" value="Genomic_DNA"/>
</dbReference>
<keyword evidence="3 7" id="KW-0732">Signal</keyword>
<dbReference type="Gene3D" id="3.10.20.310">
    <property type="entry name" value="membrane protein fhac"/>
    <property type="match status" value="7"/>
</dbReference>
<accession>A0A7V8NNL6</accession>
<evidence type="ECO:0000259" key="8">
    <source>
        <dbReference type="PROSITE" id="PS51779"/>
    </source>
</evidence>
<feature type="signal peptide" evidence="7">
    <location>
        <begin position="1"/>
        <end position="26"/>
    </location>
</feature>
<dbReference type="InterPro" id="IPR000184">
    <property type="entry name" value="Bac_surfAg_D15"/>
</dbReference>
<dbReference type="Pfam" id="PF01103">
    <property type="entry name" value="Omp85"/>
    <property type="match status" value="1"/>
</dbReference>
<dbReference type="GO" id="GO:0019867">
    <property type="term" value="C:outer membrane"/>
    <property type="evidence" value="ECO:0007669"/>
    <property type="project" value="InterPro"/>
</dbReference>
<keyword evidence="5" id="KW-0998">Cell outer membrane</keyword>
<reference evidence="9" key="1">
    <citation type="submission" date="2020-06" db="EMBL/GenBank/DDBJ databases">
        <title>Legume-microbial interactions unlock mineral nutrients during tropical forest succession.</title>
        <authorList>
            <person name="Epihov D.Z."/>
        </authorList>
    </citation>
    <scope>NUCLEOTIDE SEQUENCE [LARGE SCALE GENOMIC DNA]</scope>
    <source>
        <strain evidence="9">Pan2503</strain>
    </source>
</reference>
<evidence type="ECO:0000256" key="3">
    <source>
        <dbReference type="ARBA" id="ARBA00022729"/>
    </source>
</evidence>
<evidence type="ECO:0000256" key="6">
    <source>
        <dbReference type="SAM" id="MobiDB-lite"/>
    </source>
</evidence>
<dbReference type="InterPro" id="IPR034746">
    <property type="entry name" value="POTRA"/>
</dbReference>
<proteinExistence type="predicted"/>
<dbReference type="InterPro" id="IPR039910">
    <property type="entry name" value="D15-like"/>
</dbReference>
<comment type="subcellular location">
    <subcellularLocation>
        <location evidence="1">Membrane</location>
    </subcellularLocation>
</comment>
<evidence type="ECO:0000256" key="4">
    <source>
        <dbReference type="ARBA" id="ARBA00023136"/>
    </source>
</evidence>
<evidence type="ECO:0000256" key="5">
    <source>
        <dbReference type="ARBA" id="ARBA00023237"/>
    </source>
</evidence>
<keyword evidence="10" id="KW-1185">Reference proteome</keyword>
<evidence type="ECO:0000313" key="9">
    <source>
        <dbReference type="EMBL" id="MBA0084649.1"/>
    </source>
</evidence>
<dbReference type="Pfam" id="PF07244">
    <property type="entry name" value="POTRA"/>
    <property type="match status" value="6"/>
</dbReference>
<dbReference type="Gene3D" id="2.40.160.50">
    <property type="entry name" value="membrane protein fhac: a member of the omp85/tpsb transporter family"/>
    <property type="match status" value="1"/>
</dbReference>
<comment type="caution">
    <text evidence="9">The sequence shown here is derived from an EMBL/GenBank/DDBJ whole genome shotgun (WGS) entry which is preliminary data.</text>
</comment>
<dbReference type="InterPro" id="IPR010827">
    <property type="entry name" value="BamA/TamA_POTRA"/>
</dbReference>